<dbReference type="AlphaFoldDB" id="A0AAJ6NUE7"/>
<accession>A0AAJ6NUE7</accession>
<dbReference type="KEGG" id="hbq:QI031_04155"/>
<name>A0AAJ6NUE7_9CYAN</name>
<gene>
    <name evidence="2" type="ORF">QI031_04155</name>
</gene>
<evidence type="ECO:0000256" key="1">
    <source>
        <dbReference type="ARBA" id="ARBA00022737"/>
    </source>
</evidence>
<dbReference type="SUPFAM" id="SSF141571">
    <property type="entry name" value="Pentapeptide repeat-like"/>
    <property type="match status" value="1"/>
</dbReference>
<dbReference type="PANTHER" id="PTHR47485:SF1">
    <property type="entry name" value="THYLAKOID LUMENAL 17.4 KDA PROTEIN, CHLOROPLASTIC"/>
    <property type="match status" value="1"/>
</dbReference>
<dbReference type="EMBL" id="CP124543">
    <property type="protein sequence ID" value="WGV26708.1"/>
    <property type="molecule type" value="Genomic_DNA"/>
</dbReference>
<dbReference type="InterPro" id="IPR001646">
    <property type="entry name" value="5peptide_repeat"/>
</dbReference>
<evidence type="ECO:0000313" key="3">
    <source>
        <dbReference type="Proteomes" id="UP001223520"/>
    </source>
</evidence>
<evidence type="ECO:0000313" key="2">
    <source>
        <dbReference type="EMBL" id="WGV26708.1"/>
    </source>
</evidence>
<organism evidence="2 3">
    <name type="scientific">Halotia branconii CENA392</name>
    <dbReference type="NCBI Taxonomy" id="1539056"/>
    <lineage>
        <taxon>Bacteria</taxon>
        <taxon>Bacillati</taxon>
        <taxon>Cyanobacteriota</taxon>
        <taxon>Cyanophyceae</taxon>
        <taxon>Nostocales</taxon>
        <taxon>Nodulariaceae</taxon>
        <taxon>Halotia</taxon>
    </lineage>
</organism>
<sequence>MFGEIKELLTRKFIKFFLLTLYKKEIWAGICKKFWDQVGTNIQHIPTWLFVTGSVIILSLLAIWVEDETNIRSIRDVVKIIFKNADSIALVAGVILYFKEIPERKAQKHYEAWQVIDNAAAAKVPTSYARFKALEELNQEGVMLNGVVMPEANLQGINLKFASLFDANLTDTDLSDANLQEAKLFRANLTRAKLSEANLVGADITGANLTGAKLNRAKLTGAKLAGAKLTEAKLAGADLRGASLTGTDLRGANLLGTNLSYASFFEANLTEANFSNANLTEVKFFGANLAKANFVGAIGLSLKEIKEAKNWQSAIYTSEFSIQLGLPELNRKADDIMSG</sequence>
<dbReference type="Pfam" id="PF00805">
    <property type="entry name" value="Pentapeptide"/>
    <property type="match status" value="4"/>
</dbReference>
<dbReference type="Proteomes" id="UP001223520">
    <property type="component" value="Chromosome"/>
</dbReference>
<dbReference type="RefSeq" id="WP_281483953.1">
    <property type="nucleotide sequence ID" value="NZ_CP124543.1"/>
</dbReference>
<dbReference type="Gene3D" id="2.160.20.80">
    <property type="entry name" value="E3 ubiquitin-protein ligase SopA"/>
    <property type="match status" value="1"/>
</dbReference>
<proteinExistence type="predicted"/>
<protein>
    <submittedName>
        <fullName evidence="2">Pentapeptide repeat-containing protein</fullName>
    </submittedName>
</protein>
<reference evidence="2 3" key="1">
    <citation type="journal article" date="2023" name="Limnol Oceanogr Lett">
        <title>Environmental adaptations by the intertidal Antarctic cyanobacterium Halotia branconii CENA392 as revealed using long-read genome sequencing.</title>
        <authorList>
            <person name="Dextro R.B."/>
            <person name="Delbaje E."/>
            <person name="Freitas P.N.N."/>
            <person name="Geraldes V."/>
            <person name="Pinto E."/>
            <person name="Long P.F."/>
            <person name="Fiore M.F."/>
        </authorList>
    </citation>
    <scope>NUCLEOTIDE SEQUENCE [LARGE SCALE GENOMIC DNA]</scope>
    <source>
        <strain evidence="2 3">CENA392</strain>
    </source>
</reference>
<keyword evidence="1" id="KW-0677">Repeat</keyword>
<dbReference type="PANTHER" id="PTHR47485">
    <property type="entry name" value="THYLAKOID LUMENAL 17.4 KDA PROTEIN, CHLOROPLASTIC"/>
    <property type="match status" value="1"/>
</dbReference>
<keyword evidence="3" id="KW-1185">Reference proteome</keyword>